<organism evidence="1 2">
    <name type="scientific">Oryza meyeriana var. granulata</name>
    <dbReference type="NCBI Taxonomy" id="110450"/>
    <lineage>
        <taxon>Eukaryota</taxon>
        <taxon>Viridiplantae</taxon>
        <taxon>Streptophyta</taxon>
        <taxon>Embryophyta</taxon>
        <taxon>Tracheophyta</taxon>
        <taxon>Spermatophyta</taxon>
        <taxon>Magnoliopsida</taxon>
        <taxon>Liliopsida</taxon>
        <taxon>Poales</taxon>
        <taxon>Poaceae</taxon>
        <taxon>BOP clade</taxon>
        <taxon>Oryzoideae</taxon>
        <taxon>Oryzeae</taxon>
        <taxon>Oryzinae</taxon>
        <taxon>Oryza</taxon>
        <taxon>Oryza meyeriana</taxon>
    </lineage>
</organism>
<accession>A0A6G1BZC3</accession>
<protein>
    <submittedName>
        <fullName evidence="1">Uncharacterized protein</fullName>
    </submittedName>
</protein>
<proteinExistence type="predicted"/>
<dbReference type="AlphaFoldDB" id="A0A6G1BZC3"/>
<comment type="caution">
    <text evidence="1">The sequence shown here is derived from an EMBL/GenBank/DDBJ whole genome shotgun (WGS) entry which is preliminary data.</text>
</comment>
<dbReference type="EMBL" id="SPHZ02000011">
    <property type="protein sequence ID" value="KAF0893300.1"/>
    <property type="molecule type" value="Genomic_DNA"/>
</dbReference>
<dbReference type="Proteomes" id="UP000479710">
    <property type="component" value="Unassembled WGS sequence"/>
</dbReference>
<sequence>MPPPPDLLTLRRAAAGPAIPNLTAAILDLVVAAATGSACAVSSSWPRVATVEPVVPVLAACWIHKLPLTGVRREGEICSA</sequence>
<reference evidence="1 2" key="1">
    <citation type="submission" date="2019-11" db="EMBL/GenBank/DDBJ databases">
        <title>Whole genome sequence of Oryza granulata.</title>
        <authorList>
            <person name="Li W."/>
        </authorList>
    </citation>
    <scope>NUCLEOTIDE SEQUENCE [LARGE SCALE GENOMIC DNA]</scope>
    <source>
        <strain evidence="2">cv. Menghai</strain>
        <tissue evidence="1">Leaf</tissue>
    </source>
</reference>
<name>A0A6G1BZC3_9ORYZ</name>
<gene>
    <name evidence="1" type="ORF">E2562_023938</name>
</gene>
<evidence type="ECO:0000313" key="1">
    <source>
        <dbReference type="EMBL" id="KAF0893300.1"/>
    </source>
</evidence>
<keyword evidence="2" id="KW-1185">Reference proteome</keyword>
<evidence type="ECO:0000313" key="2">
    <source>
        <dbReference type="Proteomes" id="UP000479710"/>
    </source>
</evidence>